<feature type="region of interest" description="Disordered" evidence="1">
    <location>
        <begin position="1108"/>
        <end position="1139"/>
    </location>
</feature>
<reference evidence="3" key="1">
    <citation type="journal article" date="2011" name="Nature">
        <title>A high-resolution map of human evolutionary constraint using 29 mammals.</title>
        <authorList>
            <person name="Lindblad-Toh K."/>
            <person name="Garber M."/>
            <person name="Zuk O."/>
            <person name="Lin M.F."/>
            <person name="Parker B.J."/>
            <person name="Washietl S."/>
            <person name="Kheradpour P."/>
            <person name="Ernst J."/>
            <person name="Jordan G."/>
            <person name="Mauceli E."/>
            <person name="Ward L.D."/>
            <person name="Lowe C.B."/>
            <person name="Holloway A.K."/>
            <person name="Clamp M."/>
            <person name="Gnerre S."/>
            <person name="Alfoldi J."/>
            <person name="Beal K."/>
            <person name="Chang J."/>
            <person name="Clawson H."/>
            <person name="Cuff J."/>
            <person name="Di Palma F."/>
            <person name="Fitzgerald S."/>
            <person name="Flicek P."/>
            <person name="Guttman M."/>
            <person name="Hubisz M.J."/>
            <person name="Jaffe D.B."/>
            <person name="Jungreis I."/>
            <person name="Kent W.J."/>
            <person name="Kostka D."/>
            <person name="Lara M."/>
            <person name="Martins A.L."/>
            <person name="Massingham T."/>
            <person name="Moltke I."/>
            <person name="Raney B.J."/>
            <person name="Rasmussen M.D."/>
            <person name="Robinson J."/>
            <person name="Stark A."/>
            <person name="Vilella A.J."/>
            <person name="Wen J."/>
            <person name="Xie X."/>
            <person name="Zody M.C."/>
            <person name="Baldwin J."/>
            <person name="Bloom T."/>
            <person name="Chin C.W."/>
            <person name="Heiman D."/>
            <person name="Nicol R."/>
            <person name="Nusbaum C."/>
            <person name="Young S."/>
            <person name="Wilkinson J."/>
            <person name="Worley K.C."/>
            <person name="Kovar C.L."/>
            <person name="Muzny D.M."/>
            <person name="Gibbs R.A."/>
            <person name="Cree A."/>
            <person name="Dihn H.H."/>
            <person name="Fowler G."/>
            <person name="Jhangiani S."/>
            <person name="Joshi V."/>
            <person name="Lee S."/>
            <person name="Lewis L.R."/>
            <person name="Nazareth L.V."/>
            <person name="Okwuonu G."/>
            <person name="Santibanez J."/>
            <person name="Warren W.C."/>
            <person name="Mardis E.R."/>
            <person name="Weinstock G.M."/>
            <person name="Wilson R.K."/>
            <person name="Delehaunty K."/>
            <person name="Dooling D."/>
            <person name="Fronik C."/>
            <person name="Fulton L."/>
            <person name="Fulton B."/>
            <person name="Graves T."/>
            <person name="Minx P."/>
            <person name="Sodergren E."/>
            <person name="Birney E."/>
            <person name="Margulies E.H."/>
            <person name="Herrero J."/>
            <person name="Green E.D."/>
            <person name="Haussler D."/>
            <person name="Siepel A."/>
            <person name="Goldman N."/>
            <person name="Pollard K.S."/>
            <person name="Pedersen J.S."/>
            <person name="Lander E.S."/>
            <person name="Kellis M."/>
        </authorList>
    </citation>
    <scope>NUCLEOTIDE SEQUENCE [LARGE SCALE GENOMIC DNA]</scope>
    <source>
        <strain evidence="3">2N</strain>
    </source>
</reference>
<feature type="region of interest" description="Disordered" evidence="1">
    <location>
        <begin position="660"/>
        <end position="764"/>
    </location>
</feature>
<feature type="compositionally biased region" description="Low complexity" evidence="1">
    <location>
        <begin position="1112"/>
        <end position="1125"/>
    </location>
</feature>
<feature type="compositionally biased region" description="Basic and acidic residues" evidence="1">
    <location>
        <begin position="692"/>
        <end position="710"/>
    </location>
</feature>
<dbReference type="InParanoid" id="H0VPZ3"/>
<proteinExistence type="predicted"/>
<dbReference type="GO" id="GO:0070175">
    <property type="term" value="P:positive regulation of enamel mineralization"/>
    <property type="evidence" value="ECO:0007669"/>
    <property type="project" value="TreeGrafter"/>
</dbReference>
<dbReference type="GeneTree" id="ENSGT00440000037826"/>
<evidence type="ECO:0000256" key="1">
    <source>
        <dbReference type="SAM" id="MobiDB-lite"/>
    </source>
</evidence>
<evidence type="ECO:0000313" key="2">
    <source>
        <dbReference type="Ensembl" id="ENSCPOP00000012589.3"/>
    </source>
</evidence>
<feature type="compositionally biased region" description="Polar residues" evidence="1">
    <location>
        <begin position="495"/>
        <end position="516"/>
    </location>
</feature>
<feature type="compositionally biased region" description="Polar residues" evidence="1">
    <location>
        <begin position="660"/>
        <end position="670"/>
    </location>
</feature>
<feature type="compositionally biased region" description="Polar residues" evidence="1">
    <location>
        <begin position="402"/>
        <end position="415"/>
    </location>
</feature>
<reference evidence="2" key="2">
    <citation type="submission" date="2025-08" db="UniProtKB">
        <authorList>
            <consortium name="Ensembl"/>
        </authorList>
    </citation>
    <scope>IDENTIFICATION</scope>
    <source>
        <strain evidence="2">2N</strain>
    </source>
</reference>
<dbReference type="GO" id="GO:0036305">
    <property type="term" value="P:ameloblast differentiation"/>
    <property type="evidence" value="ECO:0007669"/>
    <property type="project" value="TreeGrafter"/>
</dbReference>
<dbReference type="VEuPathDB" id="HostDB:ENSCPOG00000013971"/>
<dbReference type="OMA" id="WNSWDHR"/>
<feature type="region of interest" description="Disordered" evidence="1">
    <location>
        <begin position="275"/>
        <end position="337"/>
    </location>
</feature>
<evidence type="ECO:0000313" key="3">
    <source>
        <dbReference type="Proteomes" id="UP000005447"/>
    </source>
</evidence>
<dbReference type="STRING" id="10141.ENSCPOP00000012589"/>
<dbReference type="Ensembl" id="ENSCPOT00000014112.3">
    <property type="protein sequence ID" value="ENSCPOP00000012589.3"/>
    <property type="gene ID" value="ENSCPOG00000013971.4"/>
</dbReference>
<name>H0VPZ3_CAVPO</name>
<dbReference type="FunCoup" id="H0VPZ3">
    <property type="interactions" value="62"/>
</dbReference>
<dbReference type="eggNOG" id="ENOG502R69E">
    <property type="taxonomic scope" value="Eukaryota"/>
</dbReference>
<feature type="region of interest" description="Disordered" evidence="1">
    <location>
        <begin position="928"/>
        <end position="1025"/>
    </location>
</feature>
<dbReference type="AlphaFoldDB" id="H0VPZ3"/>
<protein>
    <submittedName>
        <fullName evidence="2">Enamelin</fullName>
    </submittedName>
</protein>
<gene>
    <name evidence="2" type="primary">ENAM</name>
</gene>
<organism evidence="2 3">
    <name type="scientific">Cavia porcellus</name>
    <name type="common">Guinea pig</name>
    <dbReference type="NCBI Taxonomy" id="10141"/>
    <lineage>
        <taxon>Eukaryota</taxon>
        <taxon>Metazoa</taxon>
        <taxon>Chordata</taxon>
        <taxon>Craniata</taxon>
        <taxon>Vertebrata</taxon>
        <taxon>Euteleostomi</taxon>
        <taxon>Mammalia</taxon>
        <taxon>Eutheria</taxon>
        <taxon>Euarchontoglires</taxon>
        <taxon>Glires</taxon>
        <taxon>Rodentia</taxon>
        <taxon>Hystricomorpha</taxon>
        <taxon>Caviidae</taxon>
        <taxon>Cavia</taxon>
    </lineage>
</organism>
<feature type="compositionally biased region" description="Basic and acidic residues" evidence="1">
    <location>
        <begin position="619"/>
        <end position="638"/>
    </location>
</feature>
<dbReference type="PANTHER" id="PTHR16784:SF2">
    <property type="entry name" value="ENAMELIN"/>
    <property type="match status" value="1"/>
</dbReference>
<dbReference type="EMBL" id="AAKN02040237">
    <property type="status" value="NOT_ANNOTATED_CDS"/>
    <property type="molecule type" value="Genomic_DNA"/>
</dbReference>
<dbReference type="Pfam" id="PF15362">
    <property type="entry name" value="Enamelin"/>
    <property type="match status" value="1"/>
</dbReference>
<feature type="compositionally biased region" description="Low complexity" evidence="1">
    <location>
        <begin position="183"/>
        <end position="194"/>
    </location>
</feature>
<feature type="region of interest" description="Disordered" evidence="1">
    <location>
        <begin position="358"/>
        <end position="527"/>
    </location>
</feature>
<accession>H0VPZ3</accession>
<feature type="compositionally biased region" description="Polar residues" evidence="1">
    <location>
        <begin position="987"/>
        <end position="1010"/>
    </location>
</feature>
<dbReference type="PANTHER" id="PTHR16784">
    <property type="entry name" value="ENAMELIN"/>
    <property type="match status" value="1"/>
</dbReference>
<reference evidence="2" key="3">
    <citation type="submission" date="2025-09" db="UniProtKB">
        <authorList>
            <consortium name="Ensembl"/>
        </authorList>
    </citation>
    <scope>IDENTIFICATION</scope>
    <source>
        <strain evidence="2">2N</strain>
    </source>
</reference>
<dbReference type="Proteomes" id="UP000005447">
    <property type="component" value="Unassembled WGS sequence"/>
</dbReference>
<feature type="compositionally biased region" description="Basic and acidic residues" evidence="1">
    <location>
        <begin position="278"/>
        <end position="292"/>
    </location>
</feature>
<dbReference type="GO" id="GO:0097186">
    <property type="term" value="P:amelogenesis"/>
    <property type="evidence" value="ECO:0007669"/>
    <property type="project" value="TreeGrafter"/>
</dbReference>
<feature type="compositionally biased region" description="Polar residues" evidence="1">
    <location>
        <begin position="945"/>
        <end position="976"/>
    </location>
</feature>
<feature type="region of interest" description="Disordered" evidence="1">
    <location>
        <begin position="162"/>
        <end position="246"/>
    </location>
</feature>
<feature type="compositionally biased region" description="Polar residues" evidence="1">
    <location>
        <begin position="377"/>
        <end position="394"/>
    </location>
</feature>
<keyword evidence="3" id="KW-1185">Reference proteome</keyword>
<dbReference type="HOGENOM" id="CLU_280412_0_0_1"/>
<dbReference type="GO" id="GO:0030345">
    <property type="term" value="F:structural constituent of tooth enamel"/>
    <property type="evidence" value="ECO:0007669"/>
    <property type="project" value="TreeGrafter"/>
</dbReference>
<feature type="region of interest" description="Disordered" evidence="1">
    <location>
        <begin position="1069"/>
        <end position="1096"/>
    </location>
</feature>
<dbReference type="GO" id="GO:0031012">
    <property type="term" value="C:extracellular matrix"/>
    <property type="evidence" value="ECO:0007669"/>
    <property type="project" value="TreeGrafter"/>
</dbReference>
<feature type="compositionally biased region" description="Polar residues" evidence="1">
    <location>
        <begin position="298"/>
        <end position="337"/>
    </location>
</feature>
<feature type="compositionally biased region" description="Basic and acidic residues" evidence="1">
    <location>
        <begin position="481"/>
        <end position="494"/>
    </location>
</feature>
<feature type="compositionally biased region" description="Polar residues" evidence="1">
    <location>
        <begin position="467"/>
        <end position="476"/>
    </location>
</feature>
<feature type="region of interest" description="Disordered" evidence="1">
    <location>
        <begin position="585"/>
        <end position="648"/>
    </location>
</feature>
<sequence>WLSLTSAICSCFHYRPLRIYFKDTLTKLNTGFHLNLKTRKINFDVEDRRIKAYESFSEKMRLLHCRKGASFPKLYNLVPNGKMKMLLVFLGLLGNSAAMPFQMYMPRMPGFSSKSEEMMRYGQFNYMHPPPMAPMGPMGPYGNGYQIPPPYPQYPMPPMWPHPLPSGWQNPPVPQHQTKTDQNQETQKPNQTQPQKPPEKQPSNQPPENPPKDKADAQPPQPFPPFNNGLFPFQQPPWPIPQNNYEFPSSSLQNPYFGFFGYPGFGGRPYYSEEMFEDYEKPKEEDPPKPEDPPSEPSANSTVPETNSTQLTNQGKNDTGPTLNSIPGLNTGNNPTVQNGIFPLPTVNFSGQVIPGSQIPWKPNQPNIYGSYPKPNIRNSPSGRQSNPTHTATGQRPPGPSYRNQPGQWDAQGNSFAWEGKQAAGPKNPTYHKAYTPTSRKNYPSYAGNPANFRRKLQGPNKPFVGTNVTPMSPKQGTIGRNEKIQNPKEKSLGQKESTINPTKGMSGSWRNSQYPGVNKPNYGWPHPEDNMLGPNFNSVNQYENSYYPRGEVIKVPSSNAKTQSQNFPKRVALEPKRIPYESQTMQPELKHSTHQPIYPEVIPSPKREHFPAGRNTWSHHEIPPPFKEDPGKQDKHLPHVSPGSQDSVFYHKYNSFYTRENSPYTGSNTWEKRADSPKTQAKTPQYPLKNTDQKETIQYNEKDPSDPTRHGPFPGLSRWGEEVLSFNERPMGRHNDGKQYASNQPKEYLPYPLDNPSKPREESPYTDFYPWSLDETFPSYSPGPTVSPPGKNRGHQVNNAMRQEGSALFPSPNSWDQGIQVQGQQESEPQFHRNYWDQATNLHERRNYPYPSQPHVGLQKTPTWQEGKNLNYDMQMTRLYSPERSHLAFPDVMPQSYPLGQTESHLFHPNPSSSCCVGGAAGPHKNPLALQDYTPSYGLAPGENHNTNPTYTESSHTTHTRPNVSPTSILPGQRNSSEKKLPGESTKPSTLRDNVSSLKNAPCSAKTQQGTGGVRSFPKASAPQSNTLCLSNDLGGDGNSVLEQIFEGNHLSERTVNLTPEQLFIGTLNEGLKPPGIQKEMQGEEDDRPQQRPPSILQVPCFGSQLTQLHSSSTGTPSSSRRPGPSGGDLTKPTENPNTFVGFATGEPFRSINADQLSVAGHTPFESFQRGTDPQDQIQDCLLIQV</sequence>
<dbReference type="InterPro" id="IPR015673">
    <property type="entry name" value="Enamelin"/>
</dbReference>